<dbReference type="Pfam" id="PF00089">
    <property type="entry name" value="Trypsin"/>
    <property type="match status" value="1"/>
</dbReference>
<evidence type="ECO:0000256" key="3">
    <source>
        <dbReference type="ARBA" id="ARBA00022801"/>
    </source>
</evidence>
<sequence length="257" mass="28185">MVSLHKLRHFCGGSLINDQWVLTAAQCFSSTNPSEVTVYIGRHAQEEPNSQEEVRSALLVIKHPSYNERTKDGDLALLKLSSPVTFSDFIRPVCLAGQESFFPDGLEVWATGWGRILSDAYLPSPETLQEVSLPIVSNIKCDAAYGSITTNMICAGPNFRGKGFCEKDAGSPLVTLNGSRWVQAGVVSFARGCGYPKFPGVYTRVSQYQTWINSQILKDPPGYITFYRASTRSVHSVSSALLLVVQPILTFIVLTAD</sequence>
<dbReference type="InterPro" id="IPR009003">
    <property type="entry name" value="Peptidase_S1_PA"/>
</dbReference>
<reference evidence="8" key="1">
    <citation type="submission" date="2025-08" db="UniProtKB">
        <authorList>
            <consortium name="Ensembl"/>
        </authorList>
    </citation>
    <scope>IDENTIFICATION</scope>
</reference>
<protein>
    <submittedName>
        <fullName evidence="8">Mast cell tryptase-like</fullName>
    </submittedName>
</protein>
<feature type="domain" description="Peptidase S1" evidence="7">
    <location>
        <begin position="1"/>
        <end position="217"/>
    </location>
</feature>
<dbReference type="Proteomes" id="UP000265020">
    <property type="component" value="Unassembled WGS sequence"/>
</dbReference>
<dbReference type="AlphaFoldDB" id="A0A3Q2GKA0"/>
<dbReference type="InterPro" id="IPR001254">
    <property type="entry name" value="Trypsin_dom"/>
</dbReference>
<dbReference type="PANTHER" id="PTHR24253:SF144">
    <property type="entry name" value="CHYMOTRYPSIN-LIKE PROTEASE CTRL-1-RELATED"/>
    <property type="match status" value="1"/>
</dbReference>
<reference evidence="8" key="2">
    <citation type="submission" date="2025-09" db="UniProtKB">
        <authorList>
            <consortium name="Ensembl"/>
        </authorList>
    </citation>
    <scope>IDENTIFICATION</scope>
</reference>
<dbReference type="GO" id="GO:0006508">
    <property type="term" value="P:proteolysis"/>
    <property type="evidence" value="ECO:0007669"/>
    <property type="project" value="UniProtKB-KW"/>
</dbReference>
<evidence type="ECO:0000256" key="4">
    <source>
        <dbReference type="ARBA" id="ARBA00022825"/>
    </source>
</evidence>
<evidence type="ECO:0000256" key="2">
    <source>
        <dbReference type="ARBA" id="ARBA00022729"/>
    </source>
</evidence>
<keyword evidence="2" id="KW-0732">Signal</keyword>
<proteinExistence type="predicted"/>
<accession>A0A3Q2GKA0</accession>
<organism evidence="8 9">
    <name type="scientific">Cyprinodon variegatus</name>
    <name type="common">Sheepshead minnow</name>
    <dbReference type="NCBI Taxonomy" id="28743"/>
    <lineage>
        <taxon>Eukaryota</taxon>
        <taxon>Metazoa</taxon>
        <taxon>Chordata</taxon>
        <taxon>Craniata</taxon>
        <taxon>Vertebrata</taxon>
        <taxon>Euteleostomi</taxon>
        <taxon>Actinopterygii</taxon>
        <taxon>Neopterygii</taxon>
        <taxon>Teleostei</taxon>
        <taxon>Neoteleostei</taxon>
        <taxon>Acanthomorphata</taxon>
        <taxon>Ovalentaria</taxon>
        <taxon>Atherinomorphae</taxon>
        <taxon>Cyprinodontiformes</taxon>
        <taxon>Cyprinodontidae</taxon>
        <taxon>Cyprinodon</taxon>
    </lineage>
</organism>
<dbReference type="PROSITE" id="PS50240">
    <property type="entry name" value="TRYPSIN_DOM"/>
    <property type="match status" value="1"/>
</dbReference>
<evidence type="ECO:0000259" key="7">
    <source>
        <dbReference type="PROSITE" id="PS50240"/>
    </source>
</evidence>
<dbReference type="OMA" id="YFWSSAS"/>
<keyword evidence="6" id="KW-0325">Glycoprotein</keyword>
<evidence type="ECO:0000256" key="1">
    <source>
        <dbReference type="ARBA" id="ARBA00022670"/>
    </source>
</evidence>
<dbReference type="Gene3D" id="2.40.10.10">
    <property type="entry name" value="Trypsin-like serine proteases"/>
    <property type="match status" value="1"/>
</dbReference>
<keyword evidence="5" id="KW-1015">Disulfide bond</keyword>
<dbReference type="SUPFAM" id="SSF50494">
    <property type="entry name" value="Trypsin-like serine proteases"/>
    <property type="match status" value="1"/>
</dbReference>
<evidence type="ECO:0000256" key="5">
    <source>
        <dbReference type="ARBA" id="ARBA00023157"/>
    </source>
</evidence>
<keyword evidence="3" id="KW-0378">Hydrolase</keyword>
<dbReference type="CDD" id="cd00190">
    <property type="entry name" value="Tryp_SPc"/>
    <property type="match status" value="1"/>
</dbReference>
<dbReference type="STRING" id="28743.ENSCVAP00000028020"/>
<dbReference type="FunFam" id="2.40.10.10:FF:000024">
    <property type="entry name" value="Serine protease 53"/>
    <property type="match status" value="1"/>
</dbReference>
<dbReference type="Ensembl" id="ENSCVAT00000019627.1">
    <property type="protein sequence ID" value="ENSCVAP00000028020.1"/>
    <property type="gene ID" value="ENSCVAG00000000936.1"/>
</dbReference>
<evidence type="ECO:0000313" key="8">
    <source>
        <dbReference type="Ensembl" id="ENSCVAP00000028020.1"/>
    </source>
</evidence>
<keyword evidence="1" id="KW-0645">Protease</keyword>
<dbReference type="InterPro" id="IPR001314">
    <property type="entry name" value="Peptidase_S1A"/>
</dbReference>
<evidence type="ECO:0000313" key="9">
    <source>
        <dbReference type="Proteomes" id="UP000265020"/>
    </source>
</evidence>
<dbReference type="SMART" id="SM00020">
    <property type="entry name" value="Tryp_SPc"/>
    <property type="match status" value="1"/>
</dbReference>
<dbReference type="PANTHER" id="PTHR24253">
    <property type="entry name" value="TRANSMEMBRANE PROTEASE SERINE"/>
    <property type="match status" value="1"/>
</dbReference>
<name>A0A3Q2GKA0_CYPVA</name>
<dbReference type="InterPro" id="IPR043504">
    <property type="entry name" value="Peptidase_S1_PA_chymotrypsin"/>
</dbReference>
<keyword evidence="4" id="KW-0720">Serine protease</keyword>
<dbReference type="GeneTree" id="ENSGT00940000163160"/>
<evidence type="ECO:0000256" key="6">
    <source>
        <dbReference type="ARBA" id="ARBA00023180"/>
    </source>
</evidence>
<dbReference type="GO" id="GO:0004252">
    <property type="term" value="F:serine-type endopeptidase activity"/>
    <property type="evidence" value="ECO:0007669"/>
    <property type="project" value="InterPro"/>
</dbReference>
<keyword evidence="9" id="KW-1185">Reference proteome</keyword>
<dbReference type="PRINTS" id="PR00722">
    <property type="entry name" value="CHYMOTRYPSIN"/>
</dbReference>